<gene>
    <name evidence="3" type="ORF">SAMN06295987_101280</name>
</gene>
<protein>
    <submittedName>
        <fullName evidence="3">Sporulation related domain-containing protein</fullName>
    </submittedName>
</protein>
<proteinExistence type="predicted"/>
<reference evidence="4" key="1">
    <citation type="submission" date="2017-02" db="EMBL/GenBank/DDBJ databases">
        <authorList>
            <person name="Varghese N."/>
            <person name="Submissions S."/>
        </authorList>
    </citation>
    <scope>NUCLEOTIDE SEQUENCE [LARGE SCALE GENOMIC DNA]</scope>
    <source>
        <strain evidence="4">SM117</strain>
    </source>
</reference>
<dbReference type="InterPro" id="IPR036680">
    <property type="entry name" value="SPOR-like_sf"/>
</dbReference>
<evidence type="ECO:0000313" key="4">
    <source>
        <dbReference type="Proteomes" id="UP000190989"/>
    </source>
</evidence>
<dbReference type="STRING" id="428990.SAMN06295987_101280"/>
<dbReference type="AlphaFoldDB" id="A0A1U6GSS9"/>
<dbReference type="InterPro" id="IPR011990">
    <property type="entry name" value="TPR-like_helical_dom_sf"/>
</dbReference>
<accession>A0A1U6GSS9</accession>
<dbReference type="PROSITE" id="PS51257">
    <property type="entry name" value="PROKAR_LIPOPROTEIN"/>
    <property type="match status" value="1"/>
</dbReference>
<organism evidence="3 4">
    <name type="scientific">Novosphingobium mathurense</name>
    <dbReference type="NCBI Taxonomy" id="428990"/>
    <lineage>
        <taxon>Bacteria</taxon>
        <taxon>Pseudomonadati</taxon>
        <taxon>Pseudomonadota</taxon>
        <taxon>Alphaproteobacteria</taxon>
        <taxon>Sphingomonadales</taxon>
        <taxon>Sphingomonadaceae</taxon>
        <taxon>Novosphingobium</taxon>
    </lineage>
</organism>
<dbReference type="EMBL" id="FVZE01000001">
    <property type="protein sequence ID" value="SLJ86544.1"/>
    <property type="molecule type" value="Genomic_DNA"/>
</dbReference>
<dbReference type="SUPFAM" id="SSF48452">
    <property type="entry name" value="TPR-like"/>
    <property type="match status" value="1"/>
</dbReference>
<keyword evidence="4" id="KW-1185">Reference proteome</keyword>
<keyword evidence="2" id="KW-0732">Signal</keyword>
<feature type="signal peptide" evidence="2">
    <location>
        <begin position="1"/>
        <end position="28"/>
    </location>
</feature>
<dbReference type="InterPro" id="IPR019734">
    <property type="entry name" value="TPR_rpt"/>
</dbReference>
<dbReference type="Pfam" id="PF14559">
    <property type="entry name" value="TPR_19"/>
    <property type="match status" value="1"/>
</dbReference>
<dbReference type="Gene3D" id="3.30.70.1070">
    <property type="entry name" value="Sporulation related repeat"/>
    <property type="match status" value="1"/>
</dbReference>
<dbReference type="Proteomes" id="UP000190989">
    <property type="component" value="Unassembled WGS sequence"/>
</dbReference>
<dbReference type="Gene3D" id="1.25.40.10">
    <property type="entry name" value="Tetratricopeptide repeat domain"/>
    <property type="match status" value="1"/>
</dbReference>
<evidence type="ECO:0000256" key="2">
    <source>
        <dbReference type="SAM" id="SignalP"/>
    </source>
</evidence>
<sequence length="458" mass="48066">MRGFENRTRTTGLAVCSAMAVVMLSGCAGQSPFASSASAPVARGLNDAGSGAAVARAEKRVARSPESASARTELAQAYLSAGRFDSAATTFEDAVTLGGDNARIGLGMALAYIGAGRNAEAISVLGRWRNDIPASDFGLALALAGQPEMGVAVLTDAARSEDDNNVKTRQNLAYAYALQGQWMQARLIAGQDVPADQLDARLSDWASKARPDASRARVAGLLGAPLRADPGQPTALALGNKEDAARLARTDIPTPAFGQAPAGELPPVKTGESFWGGSDQADPAPAPAARPVERASLAAVNEVVEQHVETGPSNRFVAKPVIQKVAKSESNFQATFERMSTEKIAQPEKAKSSRTEIQTHLVQLGSFQSREGAERAWGIFVKRNPSLKDHTMRITEAVVNGARYYRVAAEGFDRASAHSLCSSVRNRGDGCLAYSESQSLPGALPKGGAVGAPLRARR</sequence>
<feature type="chain" id="PRO_5012549875" evidence="2">
    <location>
        <begin position="29"/>
        <end position="458"/>
    </location>
</feature>
<dbReference type="PROSITE" id="PS50005">
    <property type="entry name" value="TPR"/>
    <property type="match status" value="1"/>
</dbReference>
<keyword evidence="1" id="KW-0802">TPR repeat</keyword>
<feature type="repeat" description="TPR" evidence="1">
    <location>
        <begin position="68"/>
        <end position="101"/>
    </location>
</feature>
<evidence type="ECO:0000256" key="1">
    <source>
        <dbReference type="PROSITE-ProRule" id="PRU00339"/>
    </source>
</evidence>
<dbReference type="GO" id="GO:0042834">
    <property type="term" value="F:peptidoglycan binding"/>
    <property type="evidence" value="ECO:0007669"/>
    <property type="project" value="InterPro"/>
</dbReference>
<evidence type="ECO:0000313" key="3">
    <source>
        <dbReference type="EMBL" id="SLJ86544.1"/>
    </source>
</evidence>
<name>A0A1U6GSS9_9SPHN</name>